<dbReference type="AlphaFoldDB" id="A0A1U9KMG3"/>
<reference evidence="1 2" key="1">
    <citation type="submission" date="2016-03" db="EMBL/GenBank/DDBJ databases">
        <title>Acetic acid bacteria sequencing.</title>
        <authorList>
            <person name="Brandt J."/>
            <person name="Jakob F."/>
            <person name="Vogel R.F."/>
        </authorList>
    </citation>
    <scope>NUCLEOTIDE SEQUENCE [LARGE SCALE GENOMIC DNA]</scope>
    <source>
        <strain evidence="1 2">NBRC 101099</strain>
    </source>
</reference>
<dbReference type="RefSeq" id="WP_077805943.1">
    <property type="nucleotide sequence ID" value="NZ_BJXS01000004.1"/>
</dbReference>
<dbReference type="InterPro" id="IPR029055">
    <property type="entry name" value="Ntn_hydrolases_N"/>
</dbReference>
<dbReference type="GO" id="GO:0016740">
    <property type="term" value="F:transferase activity"/>
    <property type="evidence" value="ECO:0007669"/>
    <property type="project" value="UniProtKB-KW"/>
</dbReference>
<dbReference type="Proteomes" id="UP000188604">
    <property type="component" value="Chromosome"/>
</dbReference>
<dbReference type="STRING" id="320497.A0U93_02340"/>
<dbReference type="OrthoDB" id="9781342at2"/>
<keyword evidence="2" id="KW-1185">Reference proteome</keyword>
<protein>
    <submittedName>
        <fullName evidence="1">Gamma-glutamyltransferase</fullName>
    </submittedName>
</protein>
<dbReference type="PANTHER" id="PTHR43881:SF5">
    <property type="entry name" value="GAMMA-GLUTAMYLTRANSPEPTIDASE"/>
    <property type="match status" value="1"/>
</dbReference>
<evidence type="ECO:0000313" key="2">
    <source>
        <dbReference type="Proteomes" id="UP000188604"/>
    </source>
</evidence>
<name>A0A1U9KMG3_9PROT</name>
<dbReference type="SUPFAM" id="SSF56235">
    <property type="entry name" value="N-terminal nucleophile aminohydrolases (Ntn hydrolases)"/>
    <property type="match status" value="1"/>
</dbReference>
<dbReference type="Gene3D" id="3.60.20.40">
    <property type="match status" value="1"/>
</dbReference>
<gene>
    <name evidence="1" type="ORF">A0U93_02340</name>
</gene>
<dbReference type="PANTHER" id="PTHR43881">
    <property type="entry name" value="GAMMA-GLUTAMYLTRANSPEPTIDASE (AFU_ORTHOLOGUE AFUA_4G13580)"/>
    <property type="match status" value="1"/>
</dbReference>
<dbReference type="InterPro" id="IPR043137">
    <property type="entry name" value="GGT_ssub_C"/>
</dbReference>
<organism evidence="1 2">
    <name type="scientific">Neoasaia chiangmaiensis</name>
    <dbReference type="NCBI Taxonomy" id="320497"/>
    <lineage>
        <taxon>Bacteria</taxon>
        <taxon>Pseudomonadati</taxon>
        <taxon>Pseudomonadota</taxon>
        <taxon>Alphaproteobacteria</taxon>
        <taxon>Acetobacterales</taxon>
        <taxon>Acetobacteraceae</taxon>
        <taxon>Neoasaia</taxon>
    </lineage>
</organism>
<dbReference type="PRINTS" id="PR01210">
    <property type="entry name" value="GGTRANSPTASE"/>
</dbReference>
<keyword evidence="1" id="KW-0808">Transferase</keyword>
<sequence>MLHSARAKHGMVTAPHHLAAQTGRDILKSGGSAIDAAIGVAATLAVVYPHMTGIGGDGFWLIRRPDGQVTAIDACGRAARAAEVELYRGRDAIPWHGGLAANTVAGTVSGWQAAHHIGGRQPIARLLDDAIHYAEDGVIATESLAGLAARHAGDLRHIPGFATLFLPDGAPIATGEVLRNTALANTLRRLAAAGLSDFYTGSLAADIARDLHTAGSPVDVNDLEAHTATVGTPLSVQLGCGRFYNTRPPTQGAASLLILALAERWGVRGADTTEDLHKWVEATKRAFLYRDATIADPAIMMSDPQDLLQDPSALDTMAAAFDPDRATPWPRPSHGGDTTWFGVVDAQGWAVSAIQSLYFEFGSGVTLPNTGIVWQNRGASFDLSNHGLRRLAPGRKPFHTLNPALAELRDGSIMTYGTMGGEGQPQTQAAIVARAVIAGMSLQHAITAPRWLLGRTWGEATTTLKLEDRFPGDIVDALRTMGHDVEILPAFADAMGHAGAIRRYGDGTLEGACDPRSDGTVAAW</sequence>
<dbReference type="Pfam" id="PF01019">
    <property type="entry name" value="G_glu_transpept"/>
    <property type="match status" value="1"/>
</dbReference>
<dbReference type="InterPro" id="IPR043138">
    <property type="entry name" value="GGT_lsub"/>
</dbReference>
<dbReference type="InterPro" id="IPR052896">
    <property type="entry name" value="GGT-like_enzyme"/>
</dbReference>
<evidence type="ECO:0000313" key="1">
    <source>
        <dbReference type="EMBL" id="AQS86973.1"/>
    </source>
</evidence>
<dbReference type="EMBL" id="CP014691">
    <property type="protein sequence ID" value="AQS86973.1"/>
    <property type="molecule type" value="Genomic_DNA"/>
</dbReference>
<accession>A0A1U9KMG3</accession>
<dbReference type="Gene3D" id="1.10.246.130">
    <property type="match status" value="1"/>
</dbReference>
<proteinExistence type="predicted"/>
<dbReference type="KEGG" id="nch:A0U93_02340"/>